<name>A0A7H1PVB9_9ACTN</name>
<dbReference type="AlphaFoldDB" id="A0A7H1PVB9"/>
<dbReference type="PANTHER" id="PTHR33495">
    <property type="entry name" value="ANTI-SIGMA FACTOR ANTAGONIST TM_1081-RELATED-RELATED"/>
    <property type="match status" value="1"/>
</dbReference>
<dbReference type="InterPro" id="IPR003658">
    <property type="entry name" value="Anti-sigma_ant"/>
</dbReference>
<dbReference type="PROSITE" id="PS50801">
    <property type="entry name" value="STAS"/>
    <property type="match status" value="1"/>
</dbReference>
<dbReference type="KEGG" id="sgf:HEP81_01670"/>
<dbReference type="NCBIfam" id="TIGR00377">
    <property type="entry name" value="ant_ant_sig"/>
    <property type="match status" value="1"/>
</dbReference>
<dbReference type="SUPFAM" id="SSF52091">
    <property type="entry name" value="SpoIIaa-like"/>
    <property type="match status" value="1"/>
</dbReference>
<dbReference type="GeneID" id="91461275"/>
<dbReference type="InterPro" id="IPR058548">
    <property type="entry name" value="MlaB-like_STAS"/>
</dbReference>
<dbReference type="RefSeq" id="WP_051850793.1">
    <property type="nucleotide sequence ID" value="NZ_CP051006.1"/>
</dbReference>
<dbReference type="GO" id="GO:0043856">
    <property type="term" value="F:anti-sigma factor antagonist activity"/>
    <property type="evidence" value="ECO:0007669"/>
    <property type="project" value="InterPro"/>
</dbReference>
<dbReference type="Gene3D" id="3.30.750.24">
    <property type="entry name" value="STAS domain"/>
    <property type="match status" value="1"/>
</dbReference>
<feature type="domain" description="STAS" evidence="3">
    <location>
        <begin position="7"/>
        <end position="99"/>
    </location>
</feature>
<dbReference type="EMBL" id="CP051006">
    <property type="protein sequence ID" value="QNT91999.1"/>
    <property type="molecule type" value="Genomic_DNA"/>
</dbReference>
<accession>A0A7H1PVB9</accession>
<dbReference type="Proteomes" id="UP000516422">
    <property type="component" value="Chromosome"/>
</dbReference>
<evidence type="ECO:0000256" key="2">
    <source>
        <dbReference type="RuleBase" id="RU003749"/>
    </source>
</evidence>
<dbReference type="Pfam" id="PF13466">
    <property type="entry name" value="STAS_2"/>
    <property type="match status" value="1"/>
</dbReference>
<sequence>MSGAGGITTLVVHEGGTAVVGVFGELDQFTGPELCPVLAECLDQRPVRLLLDLSGVSFCDAAGLTALVAARGGALQAGTEFALTGVQPVLLRVLAITGLDALFVLRPQHGPAARSNPAS</sequence>
<dbReference type="PANTHER" id="PTHR33495:SF2">
    <property type="entry name" value="ANTI-SIGMA FACTOR ANTAGONIST TM_1081-RELATED"/>
    <property type="match status" value="1"/>
</dbReference>
<dbReference type="InterPro" id="IPR002645">
    <property type="entry name" value="STAS_dom"/>
</dbReference>
<protein>
    <recommendedName>
        <fullName evidence="2">Anti-sigma factor antagonist</fullName>
    </recommendedName>
</protein>
<gene>
    <name evidence="4" type="ORF">HEP81_01670</name>
</gene>
<evidence type="ECO:0000256" key="1">
    <source>
        <dbReference type="ARBA" id="ARBA00009013"/>
    </source>
</evidence>
<evidence type="ECO:0000313" key="4">
    <source>
        <dbReference type="EMBL" id="QNT91999.1"/>
    </source>
</evidence>
<organism evidence="4 5">
    <name type="scientific">Streptomyces griseofuscus</name>
    <dbReference type="NCBI Taxonomy" id="146922"/>
    <lineage>
        <taxon>Bacteria</taxon>
        <taxon>Bacillati</taxon>
        <taxon>Actinomycetota</taxon>
        <taxon>Actinomycetes</taxon>
        <taxon>Kitasatosporales</taxon>
        <taxon>Streptomycetaceae</taxon>
        <taxon>Streptomyces</taxon>
    </lineage>
</organism>
<reference evidence="4 5" key="1">
    <citation type="submission" date="2020-04" db="EMBL/GenBank/DDBJ databases">
        <title>Characterization and engineering of Streptomyces griseofuscus DSM40191 as a potential heterologous host for expression of BGCs.</title>
        <authorList>
            <person name="Gren T."/>
            <person name="Whitford C.M."/>
            <person name="Mohite O.S."/>
            <person name="Joergensen T.S."/>
            <person name="Nielsen J.B."/>
            <person name="Lee S.Y."/>
            <person name="Weber T."/>
        </authorList>
    </citation>
    <scope>NUCLEOTIDE SEQUENCE [LARGE SCALE GENOMIC DNA]</scope>
    <source>
        <strain evidence="4 5">DSM 40191</strain>
    </source>
</reference>
<dbReference type="InterPro" id="IPR036513">
    <property type="entry name" value="STAS_dom_sf"/>
</dbReference>
<proteinExistence type="inferred from homology"/>
<evidence type="ECO:0000313" key="5">
    <source>
        <dbReference type="Proteomes" id="UP000516422"/>
    </source>
</evidence>
<evidence type="ECO:0000259" key="3">
    <source>
        <dbReference type="PROSITE" id="PS50801"/>
    </source>
</evidence>
<comment type="similarity">
    <text evidence="1 2">Belongs to the anti-sigma-factor antagonist family.</text>
</comment>
<dbReference type="CDD" id="cd07043">
    <property type="entry name" value="STAS_anti-anti-sigma_factors"/>
    <property type="match status" value="1"/>
</dbReference>